<reference evidence="2 3" key="1">
    <citation type="submission" date="2016-10" db="EMBL/GenBank/DDBJ databases">
        <title>Genome sequence of Streptomyces sp. MUSC 93.</title>
        <authorList>
            <person name="Lee L.-H."/>
            <person name="Ser H.-L."/>
            <person name="Law J.W.-F."/>
        </authorList>
    </citation>
    <scope>NUCLEOTIDE SEQUENCE [LARGE SCALE GENOMIC DNA]</scope>
    <source>
        <strain evidence="2 3">MUSC 93</strain>
    </source>
</reference>
<dbReference type="InterPro" id="IPR029055">
    <property type="entry name" value="Ntn_hydrolases_N"/>
</dbReference>
<proteinExistence type="predicted"/>
<dbReference type="AlphaFoldDB" id="A0A1S2P3C2"/>
<protein>
    <submittedName>
        <fullName evidence="2">Gamma-glutamyltransferase</fullName>
    </submittedName>
</protein>
<dbReference type="Pfam" id="PF01019">
    <property type="entry name" value="G_glu_transpept"/>
    <property type="match status" value="1"/>
</dbReference>
<keyword evidence="2" id="KW-0808">Transferase</keyword>
<dbReference type="SUPFAM" id="SSF56235">
    <property type="entry name" value="N-terminal nucleophile aminohydrolases (Ntn hydrolases)"/>
    <property type="match status" value="1"/>
</dbReference>
<dbReference type="GO" id="GO:0016740">
    <property type="term" value="F:transferase activity"/>
    <property type="evidence" value="ECO:0007669"/>
    <property type="project" value="UniProtKB-KW"/>
</dbReference>
<dbReference type="InterPro" id="IPR043137">
    <property type="entry name" value="GGT_ssub_C"/>
</dbReference>
<organism evidence="2 3">
    <name type="scientific">Streptomyces colonosanans</name>
    <dbReference type="NCBI Taxonomy" id="1428652"/>
    <lineage>
        <taxon>Bacteria</taxon>
        <taxon>Bacillati</taxon>
        <taxon>Actinomycetota</taxon>
        <taxon>Actinomycetes</taxon>
        <taxon>Kitasatosporales</taxon>
        <taxon>Streptomycetaceae</taxon>
        <taxon>Streptomyces</taxon>
    </lineage>
</organism>
<keyword evidence="3" id="KW-1185">Reference proteome</keyword>
<dbReference type="PANTHER" id="PTHR43881:SF1">
    <property type="entry name" value="GAMMA-GLUTAMYLTRANSPEPTIDASE (AFU_ORTHOLOGUE AFUA_4G13580)"/>
    <property type="match status" value="1"/>
</dbReference>
<feature type="region of interest" description="Disordered" evidence="1">
    <location>
        <begin position="379"/>
        <end position="401"/>
    </location>
</feature>
<dbReference type="EMBL" id="MLYP01000058">
    <property type="protein sequence ID" value="OIJ88270.1"/>
    <property type="molecule type" value="Genomic_DNA"/>
</dbReference>
<evidence type="ECO:0000313" key="2">
    <source>
        <dbReference type="EMBL" id="OIJ88270.1"/>
    </source>
</evidence>
<comment type="caution">
    <text evidence="2">The sequence shown here is derived from an EMBL/GenBank/DDBJ whole genome shotgun (WGS) entry which is preliminary data.</text>
</comment>
<evidence type="ECO:0000256" key="1">
    <source>
        <dbReference type="SAM" id="MobiDB-lite"/>
    </source>
</evidence>
<dbReference type="OrthoDB" id="9781342at2"/>
<accession>A0A1S2P3C2</accession>
<dbReference type="PANTHER" id="PTHR43881">
    <property type="entry name" value="GAMMA-GLUTAMYLTRANSPEPTIDASE (AFU_ORTHOLOGUE AFUA_4G13580)"/>
    <property type="match status" value="1"/>
</dbReference>
<dbReference type="PRINTS" id="PR01210">
    <property type="entry name" value="GGTRANSPTASE"/>
</dbReference>
<dbReference type="InterPro" id="IPR043138">
    <property type="entry name" value="GGT_lsub"/>
</dbReference>
<dbReference type="Proteomes" id="UP000179935">
    <property type="component" value="Unassembled WGS sequence"/>
</dbReference>
<dbReference type="RefSeq" id="WP_071368133.1">
    <property type="nucleotide sequence ID" value="NZ_MLYP01000058.1"/>
</dbReference>
<dbReference type="InterPro" id="IPR052896">
    <property type="entry name" value="GGT-like_enzyme"/>
</dbReference>
<gene>
    <name evidence="2" type="ORF">BIV24_22090</name>
</gene>
<evidence type="ECO:0000313" key="3">
    <source>
        <dbReference type="Proteomes" id="UP000179935"/>
    </source>
</evidence>
<name>A0A1S2P3C2_9ACTN</name>
<dbReference type="Gene3D" id="3.60.20.40">
    <property type="match status" value="1"/>
</dbReference>
<sequence length="608" mass="64265">MFTTRPTLQGTFGMVSSTHWLASQSAMAVLEGGGNAYDAAVAGAFVLHVVEPHLNGPAGEVPILLAPAGGQVRVLCGQGVAPAGATIAHYRGLGLALVPGTGPLAAAVPGAFDAWMLMLRDHGTKSLADVLTYAIGYAEHGHAPVERVGATVESVRELFETEWTSSAEVYLPGGKAPRPGELLRNPALAATWKRLLAEVSGAGDRVAQIEAAREVWRSGFIAEALVRQAQRPTMDTSGERHSGTLTAADLAAWSATYETPATYDWNGWTVCKAGPWSQGPALLQQLALLPPELPRHGSADYVHLLIEGCKLAMADREAWYGDAAEVPLDELLSDAYNAERRALVGDKASYELRPGAPGGRAARLSRHARVGTVDEFGLGPMGAGEPTVAQHPASSAPGDPDVTADGATRGDTCHLDVVDRWGNMVAATPSGGWLQSNPVVPELGFPLGTRLQMAWLDEGLPNSLTPGRRPRTTLTPSIALRDGVPVLAFGTPGGDQQDQWQTHFFLAAALRPSVRGGLDLQGAIDAPNWHNDSFPGSFYPREMRPGSVTVESRMDPAVVEELRRRGHHVTVGDPWSEGRLCAVARDPETGVLSAAANPRGMQGYAVGR</sequence>
<dbReference type="STRING" id="1428652.BIV24_22090"/>
<dbReference type="Gene3D" id="1.10.246.130">
    <property type="match status" value="1"/>
</dbReference>